<accession>A0ABX1GRU2</accession>
<comment type="caution">
    <text evidence="2">The sequence shown here is derived from an EMBL/GenBank/DDBJ whole genome shotgun (WGS) entry which is preliminary data.</text>
</comment>
<evidence type="ECO:0000313" key="3">
    <source>
        <dbReference type="Proteomes" id="UP000718451"/>
    </source>
</evidence>
<evidence type="ECO:0000313" key="2">
    <source>
        <dbReference type="EMBL" id="NKI32663.1"/>
    </source>
</evidence>
<keyword evidence="1" id="KW-0812">Transmembrane</keyword>
<dbReference type="RefSeq" id="WP_168552847.1">
    <property type="nucleotide sequence ID" value="NZ_JAAWWL010000002.1"/>
</dbReference>
<keyword evidence="1" id="KW-0472">Membrane</keyword>
<feature type="transmembrane region" description="Helical" evidence="1">
    <location>
        <begin position="78"/>
        <end position="96"/>
    </location>
</feature>
<keyword evidence="1" id="KW-1133">Transmembrane helix</keyword>
<name>A0ABX1GRU2_9FLAO</name>
<organism evidence="2 3">
    <name type="scientific">Croceivirga thetidis</name>
    <dbReference type="NCBI Taxonomy" id="2721623"/>
    <lineage>
        <taxon>Bacteria</taxon>
        <taxon>Pseudomonadati</taxon>
        <taxon>Bacteroidota</taxon>
        <taxon>Flavobacteriia</taxon>
        <taxon>Flavobacteriales</taxon>
        <taxon>Flavobacteriaceae</taxon>
        <taxon>Croceivirga</taxon>
    </lineage>
</organism>
<proteinExistence type="predicted"/>
<keyword evidence="3" id="KW-1185">Reference proteome</keyword>
<evidence type="ECO:0000256" key="1">
    <source>
        <dbReference type="SAM" id="Phobius"/>
    </source>
</evidence>
<dbReference type="Proteomes" id="UP000718451">
    <property type="component" value="Unassembled WGS sequence"/>
</dbReference>
<dbReference type="EMBL" id="JAAWWL010000002">
    <property type="protein sequence ID" value="NKI32663.1"/>
    <property type="molecule type" value="Genomic_DNA"/>
</dbReference>
<reference evidence="2 3" key="1">
    <citation type="submission" date="2020-04" db="EMBL/GenBank/DDBJ databases">
        <authorList>
            <person name="Yoon J."/>
        </authorList>
    </citation>
    <scope>NUCLEOTIDE SEQUENCE [LARGE SCALE GENOMIC DNA]</scope>
    <source>
        <strain evidence="2 3">DJ-13</strain>
    </source>
</reference>
<protein>
    <submittedName>
        <fullName evidence="2">Uncharacterized protein</fullName>
    </submittedName>
</protein>
<sequence>MKKNHKTQFNTPEGYFESFNERLMARIKEEEEEVNTDFLPKTDGFGVPQGYFDDVETTILQNTTQKKNKVIQLFPKQVYYAAASIAALFFLGILLFSPSENEISFDDLASTEIDAYFESNELGLTSYELAEYVNVEELTLADMTDSNIEDDSILEYLDENVEEIEDLNLDYDAFE</sequence>
<gene>
    <name evidence="2" type="ORF">HCU67_11970</name>
</gene>